<gene>
    <name evidence="3" type="ORF">DJ013_07035</name>
</gene>
<evidence type="ECO:0000313" key="4">
    <source>
        <dbReference type="Proteomes" id="UP000249873"/>
    </source>
</evidence>
<dbReference type="SUPFAM" id="SSF52172">
    <property type="entry name" value="CheY-like"/>
    <property type="match status" value="1"/>
</dbReference>
<evidence type="ECO:0000256" key="1">
    <source>
        <dbReference type="PROSITE-ProRule" id="PRU00169"/>
    </source>
</evidence>
<feature type="modified residue" description="4-aspartylphosphate" evidence="1">
    <location>
        <position position="81"/>
    </location>
</feature>
<dbReference type="KEGG" id="als:DJ013_07035"/>
<dbReference type="Proteomes" id="UP000249873">
    <property type="component" value="Chromosome"/>
</dbReference>
<dbReference type="CDD" id="cd17557">
    <property type="entry name" value="REC_Rcp-like"/>
    <property type="match status" value="1"/>
</dbReference>
<feature type="domain" description="Response regulatory" evidence="2">
    <location>
        <begin position="28"/>
        <end position="148"/>
    </location>
</feature>
<organism evidence="3 4">
    <name type="scientific">Arcticibacterium luteifluviistationis</name>
    <dbReference type="NCBI Taxonomy" id="1784714"/>
    <lineage>
        <taxon>Bacteria</taxon>
        <taxon>Pseudomonadati</taxon>
        <taxon>Bacteroidota</taxon>
        <taxon>Cytophagia</taxon>
        <taxon>Cytophagales</taxon>
        <taxon>Leadbetterellaceae</taxon>
        <taxon>Arcticibacterium</taxon>
    </lineage>
</organism>
<dbReference type="OrthoDB" id="7631574at2"/>
<dbReference type="Pfam" id="PF00072">
    <property type="entry name" value="Response_reg"/>
    <property type="match status" value="1"/>
</dbReference>
<dbReference type="PROSITE" id="PS50110">
    <property type="entry name" value="RESPONSE_REGULATORY"/>
    <property type="match status" value="1"/>
</dbReference>
<protein>
    <recommendedName>
        <fullName evidence="2">Response regulatory domain-containing protein</fullName>
    </recommendedName>
</protein>
<dbReference type="InterPro" id="IPR052893">
    <property type="entry name" value="TCS_response_regulator"/>
</dbReference>
<evidence type="ECO:0000259" key="2">
    <source>
        <dbReference type="PROSITE" id="PS50110"/>
    </source>
</evidence>
<dbReference type="PANTHER" id="PTHR44520:SF2">
    <property type="entry name" value="RESPONSE REGULATOR RCP1"/>
    <property type="match status" value="1"/>
</dbReference>
<keyword evidence="4" id="KW-1185">Reference proteome</keyword>
<evidence type="ECO:0000313" key="3">
    <source>
        <dbReference type="EMBL" id="AWV97935.1"/>
    </source>
</evidence>
<dbReference type="Gene3D" id="3.40.50.2300">
    <property type="match status" value="1"/>
</dbReference>
<sequence length="160" mass="18001">MPKVQLIPELLSTYTSPMNKTTMSKLPLILIAEDDEDDQMLMKSAFKDNQIDCLLEFMADGERLMEYLKANDTRPSLILLDLNMPKVDGKTALKAIKNSAEYRHIPTMIISTSSSEAEVRKVYDLGAAAYLVKPASYDDLIELVKHLTSFFFDTATLSKT</sequence>
<name>A0A2Z4GA37_9BACT</name>
<dbReference type="PANTHER" id="PTHR44520">
    <property type="entry name" value="RESPONSE REGULATOR RCP1-RELATED"/>
    <property type="match status" value="1"/>
</dbReference>
<accession>A0A2Z4GA37</accession>
<dbReference type="SMART" id="SM00448">
    <property type="entry name" value="REC"/>
    <property type="match status" value="1"/>
</dbReference>
<dbReference type="GO" id="GO:0000160">
    <property type="term" value="P:phosphorelay signal transduction system"/>
    <property type="evidence" value="ECO:0007669"/>
    <property type="project" value="InterPro"/>
</dbReference>
<dbReference type="InterPro" id="IPR011006">
    <property type="entry name" value="CheY-like_superfamily"/>
</dbReference>
<dbReference type="AlphaFoldDB" id="A0A2Z4GA37"/>
<reference evidence="3 4" key="1">
    <citation type="submission" date="2018-05" db="EMBL/GenBank/DDBJ databases">
        <title>Complete genome sequence of Arcticibacterium luteifluviistationis SM1504T, a cytophagaceae bacterium isolated from Arctic surface seawater.</title>
        <authorList>
            <person name="Li Y."/>
            <person name="Qin Q.-L."/>
        </authorList>
    </citation>
    <scope>NUCLEOTIDE SEQUENCE [LARGE SCALE GENOMIC DNA]</scope>
    <source>
        <strain evidence="3 4">SM1504</strain>
    </source>
</reference>
<dbReference type="InterPro" id="IPR001789">
    <property type="entry name" value="Sig_transdc_resp-reg_receiver"/>
</dbReference>
<dbReference type="EMBL" id="CP029480">
    <property type="protein sequence ID" value="AWV97935.1"/>
    <property type="molecule type" value="Genomic_DNA"/>
</dbReference>
<keyword evidence="1" id="KW-0597">Phosphoprotein</keyword>
<proteinExistence type="predicted"/>